<accession>A0ABN8CDG9</accession>
<comment type="caution">
    <text evidence="1">The sequence shown here is derived from an EMBL/GenBank/DDBJ whole genome shotgun (WGS) entry which is preliminary data.</text>
</comment>
<protein>
    <submittedName>
        <fullName evidence="1">Uncharacterized protein</fullName>
    </submittedName>
</protein>
<dbReference type="Proteomes" id="UP001157938">
    <property type="component" value="Unassembled WGS sequence"/>
</dbReference>
<gene>
    <name evidence="1" type="ORF">PFR001_LOCUS6681</name>
</gene>
<evidence type="ECO:0000313" key="2">
    <source>
        <dbReference type="Proteomes" id="UP001157938"/>
    </source>
</evidence>
<keyword evidence="2" id="KW-1185">Reference proteome</keyword>
<evidence type="ECO:0000313" key="1">
    <source>
        <dbReference type="EMBL" id="CAH0491419.1"/>
    </source>
</evidence>
<organism evidence="1 2">
    <name type="scientific">Peronospora farinosa</name>
    <dbReference type="NCBI Taxonomy" id="134698"/>
    <lineage>
        <taxon>Eukaryota</taxon>
        <taxon>Sar</taxon>
        <taxon>Stramenopiles</taxon>
        <taxon>Oomycota</taxon>
        <taxon>Peronosporomycetes</taxon>
        <taxon>Peronosporales</taxon>
        <taxon>Peronosporaceae</taxon>
        <taxon>Peronospora</taxon>
    </lineage>
</organism>
<dbReference type="EMBL" id="CAKLBC010001342">
    <property type="protein sequence ID" value="CAH0491419.1"/>
    <property type="molecule type" value="Genomic_DNA"/>
</dbReference>
<proteinExistence type="predicted"/>
<sequence length="203" mass="23297">MQMPQQAPNSRDSSFFFLPTVAATTASNSSIRICPFKRHQVESVLVSSSTPRRQSTTFFTIEVFTTASTIRSTRFHDTCSKFNHDSDKDTRKPAYQVDRTLADFKNLRRALCHSSRLAHRYVSCEYCKEIIRYLNMRDKQFGSSTLRILAGRDKLKRSLQEFMDVVLGILIHSECSEGTPWCSGQVQSHQLMRQFLLPRASDS</sequence>
<reference evidence="1 2" key="1">
    <citation type="submission" date="2021-11" db="EMBL/GenBank/DDBJ databases">
        <authorList>
            <person name="Islam A."/>
            <person name="Islam S."/>
            <person name="Flora M.S."/>
            <person name="Rahman M."/>
            <person name="Ziaur R.M."/>
            <person name="Epstein J.H."/>
            <person name="Hassan M."/>
            <person name="Klassen M."/>
            <person name="Woodard K."/>
            <person name="Webb A."/>
            <person name="Webby R.J."/>
            <person name="El Zowalaty M.E."/>
        </authorList>
    </citation>
    <scope>NUCLEOTIDE SEQUENCE [LARGE SCALE GENOMIC DNA]</scope>
    <source>
        <strain evidence="1">Pf1</strain>
    </source>
</reference>
<name>A0ABN8CDG9_9STRA</name>